<organism evidence="1">
    <name type="scientific">Ixodes ricinus</name>
    <name type="common">Common tick</name>
    <name type="synonym">Acarus ricinus</name>
    <dbReference type="NCBI Taxonomy" id="34613"/>
    <lineage>
        <taxon>Eukaryota</taxon>
        <taxon>Metazoa</taxon>
        <taxon>Ecdysozoa</taxon>
        <taxon>Arthropoda</taxon>
        <taxon>Chelicerata</taxon>
        <taxon>Arachnida</taxon>
        <taxon>Acari</taxon>
        <taxon>Parasitiformes</taxon>
        <taxon>Ixodida</taxon>
        <taxon>Ixodoidea</taxon>
        <taxon>Ixodidae</taxon>
        <taxon>Ixodinae</taxon>
        <taxon>Ixodes</taxon>
    </lineage>
</organism>
<dbReference type="AlphaFoldDB" id="A0A131XPW3"/>
<feature type="non-terminal residue" evidence="1">
    <location>
        <position position="1"/>
    </location>
</feature>
<evidence type="ECO:0000313" key="1">
    <source>
        <dbReference type="EMBL" id="JAP68687.1"/>
    </source>
</evidence>
<dbReference type="EMBL" id="GEFM01007109">
    <property type="protein sequence ID" value="JAP68687.1"/>
    <property type="molecule type" value="mRNA"/>
</dbReference>
<proteinExistence type="evidence at transcript level"/>
<name>A0A131XPW3_IXORI</name>
<accession>A0A131XPW3</accession>
<protein>
    <submittedName>
        <fullName evidence="1">Uncharacterized protein</fullName>
    </submittedName>
</protein>
<sequence length="118" mass="13497">AQLSRLQHTTEGRKIAKYMGIEIQEDAPISPSKAPWELIDVTHRCKPLPRNMDAARHKKRREHYARMHKKELAKLVEDEKDMIVYVDTSISSKGPLTRCILLAHLVSRNIVSRNGCAV</sequence>
<reference evidence="1" key="1">
    <citation type="submission" date="2016-02" db="EMBL/GenBank/DDBJ databases">
        <title>RNAseq analyses of the midgut from blood- or serum-fed Ixodes ricinus ticks.</title>
        <authorList>
            <person name="Perner J."/>
            <person name="Provaznik J."/>
            <person name="Schrenkova J."/>
            <person name="Urbanova V."/>
            <person name="Ribeiro J.M."/>
            <person name="Kopacek P."/>
        </authorList>
    </citation>
    <scope>NUCLEOTIDE SEQUENCE</scope>
    <source>
        <tissue evidence="1">Gut</tissue>
    </source>
</reference>